<evidence type="ECO:0000313" key="10">
    <source>
        <dbReference type="EMBL" id="HIQ97293.1"/>
    </source>
</evidence>
<organism evidence="10 11">
    <name type="scientific">Candidatus Limivivens merdigallinarum</name>
    <dbReference type="NCBI Taxonomy" id="2840859"/>
    <lineage>
        <taxon>Bacteria</taxon>
        <taxon>Bacillati</taxon>
        <taxon>Bacillota</taxon>
        <taxon>Clostridia</taxon>
        <taxon>Lachnospirales</taxon>
        <taxon>Lachnospiraceae</taxon>
        <taxon>Lachnospiraceae incertae sedis</taxon>
        <taxon>Candidatus Limivivens</taxon>
    </lineage>
</organism>
<dbReference type="GO" id="GO:0004519">
    <property type="term" value="F:endonuclease activity"/>
    <property type="evidence" value="ECO:0007669"/>
    <property type="project" value="UniProtKB-KW"/>
</dbReference>
<dbReference type="InterPro" id="IPR004593">
    <property type="entry name" value="SbcD"/>
</dbReference>
<dbReference type="CDD" id="cd00840">
    <property type="entry name" value="MPP_Mre11_N"/>
    <property type="match status" value="1"/>
</dbReference>
<accession>A0A9D1D244</accession>
<sequence length="385" mass="43891">MRFFHISDLHIGKQLYSYSLGENQREILGEVVEKIKEYQPDSLLICGDIFDRSIPSGEAYSIFDEFLTAVSGIKPEVTVLMIAGNHDSAERLRYASNFLRKHRIHISVLPPGRPEEFLQKVVLQDEYGPVNFYLLPFLKPGYVRGLANEEENLDYEGAVRLVLSRETYDFSERNVLLSHQFYKNGTESPTTCESEQASLNVGGLDSVDVSLVKGFDYVALGHIHGAQKVGNPNVRYCGTLLKYSVSEEKHKKSITMVTLKKKGEEPLIETIPIKGSQDVRSISGTLNEVLALGEQYGKDFVSVTLTDEGELYRPKERLSEVYEYLLDLKVDNQRTRELLKESGEEADFASPLEAFQRFYEDVQHTPLSEEEWTFLEQILERAREE</sequence>
<proteinExistence type="inferred from homology"/>
<keyword evidence="7" id="KW-0235">DNA replication</keyword>
<dbReference type="AlphaFoldDB" id="A0A9D1D244"/>
<dbReference type="GO" id="GO:0006260">
    <property type="term" value="P:DNA replication"/>
    <property type="evidence" value="ECO:0007669"/>
    <property type="project" value="UniProtKB-KW"/>
</dbReference>
<dbReference type="Pfam" id="PF00149">
    <property type="entry name" value="Metallophos"/>
    <property type="match status" value="1"/>
</dbReference>
<comment type="subunit">
    <text evidence="2 7">Heterodimer of SbcC and SbcD.</text>
</comment>
<dbReference type="InterPro" id="IPR026843">
    <property type="entry name" value="SbcD_C"/>
</dbReference>
<keyword evidence="4 7" id="KW-0540">Nuclease</keyword>
<dbReference type="InterPro" id="IPR050535">
    <property type="entry name" value="DNA_Repair-Maintenance_Comp"/>
</dbReference>
<dbReference type="EMBL" id="DVFT01000177">
    <property type="protein sequence ID" value="HIQ97293.1"/>
    <property type="molecule type" value="Genomic_DNA"/>
</dbReference>
<name>A0A9D1D244_9FIRM</name>
<evidence type="ECO:0000256" key="1">
    <source>
        <dbReference type="ARBA" id="ARBA00010555"/>
    </source>
</evidence>
<feature type="domain" description="Nuclease SbcCD subunit D C-terminal" evidence="9">
    <location>
        <begin position="277"/>
        <end position="362"/>
    </location>
</feature>
<evidence type="ECO:0000256" key="2">
    <source>
        <dbReference type="ARBA" id="ARBA00011322"/>
    </source>
</evidence>
<gene>
    <name evidence="7" type="primary">sbcD</name>
    <name evidence="10" type="ORF">IAB26_12105</name>
</gene>
<reference evidence="10" key="1">
    <citation type="submission" date="2020-10" db="EMBL/GenBank/DDBJ databases">
        <authorList>
            <person name="Gilroy R."/>
        </authorList>
    </citation>
    <scope>NUCLEOTIDE SEQUENCE</scope>
    <source>
        <strain evidence="10">ChiSjej3B21-11622</strain>
    </source>
</reference>
<dbReference type="SUPFAM" id="SSF56300">
    <property type="entry name" value="Metallo-dependent phosphatases"/>
    <property type="match status" value="1"/>
</dbReference>
<dbReference type="PANTHER" id="PTHR30337:SF0">
    <property type="entry name" value="NUCLEASE SBCCD SUBUNIT D"/>
    <property type="match status" value="1"/>
</dbReference>
<keyword evidence="7" id="KW-0233">DNA recombination</keyword>
<keyword evidence="7" id="KW-0255">Endonuclease</keyword>
<dbReference type="InterPro" id="IPR041796">
    <property type="entry name" value="Mre11_N"/>
</dbReference>
<protein>
    <recommendedName>
        <fullName evidence="3 7">Nuclease SbcCD subunit D</fullName>
    </recommendedName>
</protein>
<reference evidence="10" key="2">
    <citation type="journal article" date="2021" name="PeerJ">
        <title>Extensive microbial diversity within the chicken gut microbiome revealed by metagenomics and culture.</title>
        <authorList>
            <person name="Gilroy R."/>
            <person name="Ravi A."/>
            <person name="Getino M."/>
            <person name="Pursley I."/>
            <person name="Horton D.L."/>
            <person name="Alikhan N.F."/>
            <person name="Baker D."/>
            <person name="Gharbi K."/>
            <person name="Hall N."/>
            <person name="Watson M."/>
            <person name="Adriaenssens E.M."/>
            <person name="Foster-Nyarko E."/>
            <person name="Jarju S."/>
            <person name="Secka A."/>
            <person name="Antonio M."/>
            <person name="Oren A."/>
            <person name="Chaudhuri R.R."/>
            <person name="La Ragione R."/>
            <person name="Hildebrand F."/>
            <person name="Pallen M.J."/>
        </authorList>
    </citation>
    <scope>NUCLEOTIDE SEQUENCE</scope>
    <source>
        <strain evidence="10">ChiSjej3B21-11622</strain>
    </source>
</reference>
<dbReference type="GO" id="GO:0008408">
    <property type="term" value="F:3'-5' exonuclease activity"/>
    <property type="evidence" value="ECO:0007669"/>
    <property type="project" value="InterPro"/>
</dbReference>
<dbReference type="Proteomes" id="UP000886886">
    <property type="component" value="Unassembled WGS sequence"/>
</dbReference>
<evidence type="ECO:0000259" key="9">
    <source>
        <dbReference type="Pfam" id="PF12320"/>
    </source>
</evidence>
<keyword evidence="6 7" id="KW-0269">Exonuclease</keyword>
<evidence type="ECO:0000256" key="3">
    <source>
        <dbReference type="ARBA" id="ARBA00013365"/>
    </source>
</evidence>
<keyword evidence="5 7" id="KW-0378">Hydrolase</keyword>
<evidence type="ECO:0000256" key="5">
    <source>
        <dbReference type="ARBA" id="ARBA00022801"/>
    </source>
</evidence>
<evidence type="ECO:0000256" key="6">
    <source>
        <dbReference type="ARBA" id="ARBA00022839"/>
    </source>
</evidence>
<comment type="similarity">
    <text evidence="1 7">Belongs to the SbcD family.</text>
</comment>
<dbReference type="InterPro" id="IPR004843">
    <property type="entry name" value="Calcineurin-like_PHP"/>
</dbReference>
<comment type="caution">
    <text evidence="10">The sequence shown here is derived from an EMBL/GenBank/DDBJ whole genome shotgun (WGS) entry which is preliminary data.</text>
</comment>
<dbReference type="NCBIfam" id="TIGR00619">
    <property type="entry name" value="sbcd"/>
    <property type="match status" value="1"/>
</dbReference>
<evidence type="ECO:0000256" key="4">
    <source>
        <dbReference type="ARBA" id="ARBA00022722"/>
    </source>
</evidence>
<dbReference type="GO" id="GO:0006310">
    <property type="term" value="P:DNA recombination"/>
    <property type="evidence" value="ECO:0007669"/>
    <property type="project" value="UniProtKB-KW"/>
</dbReference>
<comment type="function">
    <text evidence="7">SbcCD cleaves DNA hairpin structures. These structures can inhibit DNA replication and are intermediates in certain DNA recombination reactions. The complex acts as a 3'-&gt;5' double strand exonuclease that can open hairpins. It also has a 5' single-strand endonuclease activity.</text>
</comment>
<dbReference type="PANTHER" id="PTHR30337">
    <property type="entry name" value="COMPONENT OF ATP-DEPENDENT DSDNA EXONUCLEASE"/>
    <property type="match status" value="1"/>
</dbReference>
<dbReference type="Gene3D" id="3.60.21.10">
    <property type="match status" value="1"/>
</dbReference>
<evidence type="ECO:0000256" key="7">
    <source>
        <dbReference type="RuleBase" id="RU363069"/>
    </source>
</evidence>
<evidence type="ECO:0000313" key="11">
    <source>
        <dbReference type="Proteomes" id="UP000886886"/>
    </source>
</evidence>
<evidence type="ECO:0000259" key="8">
    <source>
        <dbReference type="Pfam" id="PF00149"/>
    </source>
</evidence>
<dbReference type="Pfam" id="PF12320">
    <property type="entry name" value="SbcD_C"/>
    <property type="match status" value="1"/>
</dbReference>
<dbReference type="InterPro" id="IPR029052">
    <property type="entry name" value="Metallo-depent_PP-like"/>
</dbReference>
<feature type="domain" description="Calcineurin-like phosphoesterase" evidence="8">
    <location>
        <begin position="1"/>
        <end position="225"/>
    </location>
</feature>